<dbReference type="PANTHER" id="PTHR14110">
    <property type="entry name" value="MITOCHONDRIAL IMPORT INNER MEMBRANE TRANSLOCASE SUBUNIT TIM22"/>
    <property type="match status" value="1"/>
</dbReference>
<comment type="similarity">
    <text evidence="2">Belongs to the Tim17/Tim22/Tim23 family.</text>
</comment>
<evidence type="ECO:0000256" key="3">
    <source>
        <dbReference type="ARBA" id="ARBA00022692"/>
    </source>
</evidence>
<dbReference type="GO" id="GO:0030943">
    <property type="term" value="F:mitochondrion targeting sequence binding"/>
    <property type="evidence" value="ECO:0007669"/>
    <property type="project" value="TreeGrafter"/>
</dbReference>
<evidence type="ECO:0008006" key="11">
    <source>
        <dbReference type="Google" id="ProtNLM"/>
    </source>
</evidence>
<name>A0A8X8YAV9_SALSN</name>
<evidence type="ECO:0000256" key="2">
    <source>
        <dbReference type="ARBA" id="ARBA00008444"/>
    </source>
</evidence>
<reference evidence="9" key="2">
    <citation type="submission" date="2020-08" db="EMBL/GenBank/DDBJ databases">
        <title>Plant Genome Project.</title>
        <authorList>
            <person name="Zhang R.-G."/>
        </authorList>
    </citation>
    <scope>NUCLEOTIDE SEQUENCE</scope>
    <source>
        <strain evidence="9">Huo1</strain>
        <tissue evidence="9">Leaf</tissue>
    </source>
</reference>
<keyword evidence="6" id="KW-0496">Mitochondrion</keyword>
<evidence type="ECO:0000313" key="10">
    <source>
        <dbReference type="Proteomes" id="UP000298416"/>
    </source>
</evidence>
<dbReference type="GO" id="GO:0045039">
    <property type="term" value="P:protein insertion into mitochondrial inner membrane"/>
    <property type="evidence" value="ECO:0007669"/>
    <property type="project" value="InterPro"/>
</dbReference>
<keyword evidence="7" id="KW-0472">Membrane</keyword>
<organism evidence="9">
    <name type="scientific">Salvia splendens</name>
    <name type="common">Scarlet sage</name>
    <dbReference type="NCBI Taxonomy" id="180675"/>
    <lineage>
        <taxon>Eukaryota</taxon>
        <taxon>Viridiplantae</taxon>
        <taxon>Streptophyta</taxon>
        <taxon>Embryophyta</taxon>
        <taxon>Tracheophyta</taxon>
        <taxon>Spermatophyta</taxon>
        <taxon>Magnoliopsida</taxon>
        <taxon>eudicotyledons</taxon>
        <taxon>Gunneridae</taxon>
        <taxon>Pentapetalae</taxon>
        <taxon>asterids</taxon>
        <taxon>lamiids</taxon>
        <taxon>Lamiales</taxon>
        <taxon>Lamiaceae</taxon>
        <taxon>Nepetoideae</taxon>
        <taxon>Mentheae</taxon>
        <taxon>Salviinae</taxon>
        <taxon>Salvia</taxon>
        <taxon>Salvia subgen. Calosphace</taxon>
        <taxon>core Calosphace</taxon>
    </lineage>
</organism>
<feature type="region of interest" description="Disordered" evidence="8">
    <location>
        <begin position="8"/>
        <end position="28"/>
    </location>
</feature>
<sequence>MYCLATIMTSNPDSDLPNASSSQEESKPPIETIRLPTMEEIQGQDIWNNCAVRSVMSGVMGGGLGLAMGLFLGSFDTPLLQDQMTGRQQLVFQAKQMGQRSWSNCKSFALMGFVFSLSECIVEKARAKHDITNTVVAGCVTGGTISARGGPKAACVGCAGFAAFSVAIEKVLERYT</sequence>
<evidence type="ECO:0000313" key="9">
    <source>
        <dbReference type="EMBL" id="KAG6429261.1"/>
    </source>
</evidence>
<evidence type="ECO:0000256" key="8">
    <source>
        <dbReference type="SAM" id="MobiDB-lite"/>
    </source>
</evidence>
<keyword evidence="3" id="KW-0812">Transmembrane</keyword>
<protein>
    <recommendedName>
        <fullName evidence="11">Mitochondrial import inner membrane translocase subunit TIM22</fullName>
    </recommendedName>
</protein>
<dbReference type="EMBL" id="PNBA02000003">
    <property type="protein sequence ID" value="KAG6429261.1"/>
    <property type="molecule type" value="Genomic_DNA"/>
</dbReference>
<comment type="caution">
    <text evidence="9">The sequence shown here is derived from an EMBL/GenBank/DDBJ whole genome shotgun (WGS) entry which is preliminary data.</text>
</comment>
<evidence type="ECO:0000256" key="5">
    <source>
        <dbReference type="ARBA" id="ARBA00022989"/>
    </source>
</evidence>
<dbReference type="PANTHER" id="PTHR14110:SF0">
    <property type="entry name" value="MITOCHONDRIAL IMPORT INNER MEMBRANE TRANSLOCASE SUBUNIT TIM22"/>
    <property type="match status" value="1"/>
</dbReference>
<evidence type="ECO:0000256" key="1">
    <source>
        <dbReference type="ARBA" id="ARBA00004448"/>
    </source>
</evidence>
<keyword evidence="4" id="KW-0999">Mitochondrion inner membrane</keyword>
<evidence type="ECO:0000256" key="4">
    <source>
        <dbReference type="ARBA" id="ARBA00022792"/>
    </source>
</evidence>
<evidence type="ECO:0000256" key="7">
    <source>
        <dbReference type="ARBA" id="ARBA00023136"/>
    </source>
</evidence>
<evidence type="ECO:0000256" key="6">
    <source>
        <dbReference type="ARBA" id="ARBA00023128"/>
    </source>
</evidence>
<dbReference type="Pfam" id="PF02466">
    <property type="entry name" value="Tim17"/>
    <property type="match status" value="1"/>
</dbReference>
<proteinExistence type="inferred from homology"/>
<reference evidence="9" key="1">
    <citation type="submission" date="2018-01" db="EMBL/GenBank/DDBJ databases">
        <authorList>
            <person name="Mao J.F."/>
        </authorList>
    </citation>
    <scope>NUCLEOTIDE SEQUENCE</scope>
    <source>
        <strain evidence="9">Huo1</strain>
        <tissue evidence="9">Leaf</tissue>
    </source>
</reference>
<dbReference type="InterPro" id="IPR039175">
    <property type="entry name" value="TIM22"/>
</dbReference>
<gene>
    <name evidence="9" type="ORF">SASPL_107306</name>
</gene>
<keyword evidence="10" id="KW-1185">Reference proteome</keyword>
<dbReference type="AlphaFoldDB" id="A0A8X8YAV9"/>
<feature type="compositionally biased region" description="Polar residues" evidence="8">
    <location>
        <begin position="8"/>
        <end position="23"/>
    </location>
</feature>
<dbReference type="GO" id="GO:0008320">
    <property type="term" value="F:protein transmembrane transporter activity"/>
    <property type="evidence" value="ECO:0007669"/>
    <property type="project" value="TreeGrafter"/>
</dbReference>
<accession>A0A8X8YAV9</accession>
<dbReference type="GO" id="GO:0042721">
    <property type="term" value="C:TIM22 mitochondrial import inner membrane insertion complex"/>
    <property type="evidence" value="ECO:0007669"/>
    <property type="project" value="InterPro"/>
</dbReference>
<comment type="subcellular location">
    <subcellularLocation>
        <location evidence="1">Mitochondrion inner membrane</location>
        <topology evidence="1">Multi-pass membrane protein</topology>
    </subcellularLocation>
</comment>
<keyword evidence="5" id="KW-1133">Transmembrane helix</keyword>
<dbReference type="Proteomes" id="UP000298416">
    <property type="component" value="Unassembled WGS sequence"/>
</dbReference>